<gene>
    <name evidence="10" type="ORF">C3L33_02934</name>
</gene>
<reference evidence="10 11" key="1">
    <citation type="journal article" date="2019" name="Genome Biol. Evol.">
        <title>The Rhododendron genome and chromosomal organization provide insight into shared whole-genome duplications across the heath family (Ericaceae).</title>
        <authorList>
            <person name="Soza V.L."/>
            <person name="Lindsley D."/>
            <person name="Waalkes A."/>
            <person name="Ramage E."/>
            <person name="Patwardhan R.P."/>
            <person name="Burton J.N."/>
            <person name="Adey A."/>
            <person name="Kumar A."/>
            <person name="Qiu R."/>
            <person name="Shendure J."/>
            <person name="Hall B."/>
        </authorList>
    </citation>
    <scope>NUCLEOTIDE SEQUENCE [LARGE SCALE GENOMIC DNA]</scope>
    <source>
        <strain evidence="10">RSF 1966-606</strain>
    </source>
</reference>
<keyword evidence="3" id="KW-0378">Hydrolase</keyword>
<dbReference type="InterPro" id="IPR049730">
    <property type="entry name" value="SNF2/RAD54-like_C"/>
</dbReference>
<dbReference type="InterPro" id="IPR044567">
    <property type="entry name" value="CLSY/DRD1"/>
</dbReference>
<dbReference type="PROSITE" id="PS51194">
    <property type="entry name" value="HELICASE_CTER"/>
    <property type="match status" value="1"/>
</dbReference>
<evidence type="ECO:0000256" key="2">
    <source>
        <dbReference type="ARBA" id="ARBA00022741"/>
    </source>
</evidence>
<proteinExistence type="predicted"/>
<comment type="caution">
    <text evidence="10">The sequence shown here is derived from an EMBL/GenBank/DDBJ whole genome shotgun (WGS) entry which is preliminary data.</text>
</comment>
<evidence type="ECO:0008006" key="12">
    <source>
        <dbReference type="Google" id="ProtNLM"/>
    </source>
</evidence>
<evidence type="ECO:0000256" key="6">
    <source>
        <dbReference type="ARBA" id="ARBA00023242"/>
    </source>
</evidence>
<dbReference type="PANTHER" id="PTHR45821:SF2">
    <property type="entry name" value="SNF2 DOMAIN-CONTAINING PROTEIN CLASSY 2"/>
    <property type="match status" value="1"/>
</dbReference>
<dbReference type="Pfam" id="PF00271">
    <property type="entry name" value="Helicase_C"/>
    <property type="match status" value="1"/>
</dbReference>
<evidence type="ECO:0000256" key="7">
    <source>
        <dbReference type="SAM" id="MobiDB-lite"/>
    </source>
</evidence>
<dbReference type="Gene3D" id="3.40.50.300">
    <property type="entry name" value="P-loop containing nucleotide triphosphate hydrolases"/>
    <property type="match status" value="1"/>
</dbReference>
<evidence type="ECO:0000313" key="10">
    <source>
        <dbReference type="EMBL" id="KAE9465151.1"/>
    </source>
</evidence>
<dbReference type="GO" id="GO:0005524">
    <property type="term" value="F:ATP binding"/>
    <property type="evidence" value="ECO:0007669"/>
    <property type="project" value="UniProtKB-KW"/>
</dbReference>
<evidence type="ECO:0000256" key="5">
    <source>
        <dbReference type="ARBA" id="ARBA00022840"/>
    </source>
</evidence>
<dbReference type="SUPFAM" id="SSF52540">
    <property type="entry name" value="P-loop containing nucleoside triphosphate hydrolases"/>
    <property type="match status" value="2"/>
</dbReference>
<dbReference type="Gene3D" id="3.40.50.10810">
    <property type="entry name" value="Tandem AAA-ATPase domain"/>
    <property type="match status" value="1"/>
</dbReference>
<dbReference type="EMBL" id="QEFC01000299">
    <property type="protein sequence ID" value="KAE9465151.1"/>
    <property type="molecule type" value="Genomic_DNA"/>
</dbReference>
<keyword evidence="6" id="KW-0539">Nucleus</keyword>
<dbReference type="InterPro" id="IPR027417">
    <property type="entry name" value="P-loop_NTPase"/>
</dbReference>
<dbReference type="InterPro" id="IPR038718">
    <property type="entry name" value="SNF2-like_sf"/>
</dbReference>
<accession>A0A6A4MA04</accession>
<dbReference type="GO" id="GO:0004386">
    <property type="term" value="F:helicase activity"/>
    <property type="evidence" value="ECO:0007669"/>
    <property type="project" value="UniProtKB-KW"/>
</dbReference>
<name>A0A6A4MA04_9ERIC</name>
<feature type="region of interest" description="Disordered" evidence="7">
    <location>
        <begin position="591"/>
        <end position="616"/>
    </location>
</feature>
<feature type="domain" description="Helicase C-terminal" evidence="9">
    <location>
        <begin position="1097"/>
        <end position="1260"/>
    </location>
</feature>
<evidence type="ECO:0000259" key="8">
    <source>
        <dbReference type="PROSITE" id="PS51192"/>
    </source>
</evidence>
<feature type="compositionally biased region" description="Basic and acidic residues" evidence="7">
    <location>
        <begin position="595"/>
        <end position="606"/>
    </location>
</feature>
<sequence>MTSLLIYYLTAFEAFYYGSWQTVERLRIKDGAITMLLVDGGNIVEENVPLSNLRVRSRKATYSDCTCFLRPGLDVCVLSTLQLTENSSEEENQEPVWLDAKIKSVERKPHESKCACQFYVSFYATQGPLGMTKKALVKEITMVQIDQISIIQKLEWNPCENEHYRWDLTEDCFSVHIYKLFTGKFSSDLSWLLVVSVLKQLEFYVRSIHNRIVYQISDDDGDGDHCSPNSEGRSNAVNFKLENGISVPVVVPFTPIRTPEEGTGSSMDGEELGSSFDVMGLRRSKRRYVQPERYMGCDDLSESDIDVVRMYKTYRWEYEEMPLAPLALSIQADHAHQLDDHSEFDKRVVSYAKDQYEFFFGSQKSLKSPEVESRVSNQREHPLLLTNEIQDPLQLAIVPVTDNTNQTVHEENPLRAAIPGKYSEVVGQAVSKYIYINGTHRVHRRSPSEGDIPESEGTRWGWKSLYKKTRRRRDRSKPSGRESFRDAGTTNCKRSFSASMYRELIRRCMDNIKSTINKEQPLVIDQWKDFQASKFMEQRDSSEVPSKNEEEDSEIEMLWKEMELCMQSNYLNEDSEDSQLPRAVGNSVNGLVTSSDRKGSNVEVPHENAQNSSKHRGQACRHEYKLNEEIGILCRLCGFVLTEIRDVSPSFLQSTVCIPNKGPRNGEDSDHEDVGLDLACIPTTSNIPLSEGEDNVWTLIPELQKKLRFHQKRAFEFLWRNIAGSLVPALMEPSVNRRGGCVISHSPGAGKTFLIIAFLVSFLKLFPGSRPLVLAPKTTLYTWYKEIIKWDIPIPVYQIHGGQTYRGEVQRQKLKISPGAPKPNQDVMHVLDCMEKIQKWLAGPSILLMGYTSFLTMTREDSKYAHRKYMGQVLRQSPGILILDEGHNPRSTKSRLRKGLMKVETGLRILLSGTLFQNNFGEYFNTLTLARPSFVGEVLKELDPKYKRRNKGAKTRFSLENRARKLFIDKIAKKIDSGIAEERAESLNTLKKLTGGFIDVYEGGVSDSLPGLQCYTLMMKSTPYQQELLTKLQNQRPAYKGFPLELELLITLGSIHPWLIRTTTCSSQYFSEEVLEDLDRYKFDLKFGSKVRFVMSLIPRCIIRKEKVLIFCHNIAPINLFLEIFEAFYGWRKGEEVLVLQGDLELFERGRVMDKFEEPGGPSKVMLASINACAEGISLTAASRVILLDSEWNPSKSKQAIARAFRPGQAKEVYVYQLLATGTLEEEKHTRTTWKEWVSCMIFSEENVEDPSRWQAEKIEDDVLREIVEEDRTTLFHSIMKNEKASNAVVRGKD</sequence>
<dbReference type="GO" id="GO:0016787">
    <property type="term" value="F:hydrolase activity"/>
    <property type="evidence" value="ECO:0007669"/>
    <property type="project" value="UniProtKB-KW"/>
</dbReference>
<evidence type="ECO:0000256" key="3">
    <source>
        <dbReference type="ARBA" id="ARBA00022801"/>
    </source>
</evidence>
<feature type="non-terminal residue" evidence="10">
    <location>
        <position position="1"/>
    </location>
</feature>
<organism evidence="10 11">
    <name type="scientific">Rhododendron williamsianum</name>
    <dbReference type="NCBI Taxonomy" id="262921"/>
    <lineage>
        <taxon>Eukaryota</taxon>
        <taxon>Viridiplantae</taxon>
        <taxon>Streptophyta</taxon>
        <taxon>Embryophyta</taxon>
        <taxon>Tracheophyta</taxon>
        <taxon>Spermatophyta</taxon>
        <taxon>Magnoliopsida</taxon>
        <taxon>eudicotyledons</taxon>
        <taxon>Gunneridae</taxon>
        <taxon>Pentapetalae</taxon>
        <taxon>asterids</taxon>
        <taxon>Ericales</taxon>
        <taxon>Ericaceae</taxon>
        <taxon>Ericoideae</taxon>
        <taxon>Rhodoreae</taxon>
        <taxon>Rhododendron</taxon>
    </lineage>
</organism>
<keyword evidence="11" id="KW-1185">Reference proteome</keyword>
<evidence type="ECO:0000313" key="11">
    <source>
        <dbReference type="Proteomes" id="UP000428333"/>
    </source>
</evidence>
<feature type="domain" description="Helicase ATP-binding" evidence="8">
    <location>
        <begin position="732"/>
        <end position="933"/>
    </location>
</feature>
<keyword evidence="4" id="KW-0347">Helicase</keyword>
<dbReference type="PROSITE" id="PS51192">
    <property type="entry name" value="HELICASE_ATP_BIND_1"/>
    <property type="match status" value="1"/>
</dbReference>
<dbReference type="SMART" id="SM00487">
    <property type="entry name" value="DEXDc"/>
    <property type="match status" value="1"/>
</dbReference>
<keyword evidence="5" id="KW-0067">ATP-binding</keyword>
<dbReference type="Pfam" id="PF00176">
    <property type="entry name" value="SNF2-rel_dom"/>
    <property type="match status" value="1"/>
</dbReference>
<dbReference type="PANTHER" id="PTHR45821">
    <property type="entry name" value="SNF2 DOMAIN-CONTAINING PROTEIN CLASSY 2-RELATED"/>
    <property type="match status" value="1"/>
</dbReference>
<dbReference type="OrthoDB" id="448448at2759"/>
<dbReference type="GO" id="GO:0005634">
    <property type="term" value="C:nucleus"/>
    <property type="evidence" value="ECO:0007669"/>
    <property type="project" value="UniProtKB-SubCell"/>
</dbReference>
<protein>
    <recommendedName>
        <fullName evidence="12">Helicase C-terminal domain-containing protein</fullName>
    </recommendedName>
</protein>
<dbReference type="Proteomes" id="UP000428333">
    <property type="component" value="Linkage Group LG02"/>
</dbReference>
<comment type="subcellular location">
    <subcellularLocation>
        <location evidence="1">Nucleus</location>
    </subcellularLocation>
</comment>
<dbReference type="InterPro" id="IPR000330">
    <property type="entry name" value="SNF2_N"/>
</dbReference>
<dbReference type="SMART" id="SM00490">
    <property type="entry name" value="HELICc"/>
    <property type="match status" value="1"/>
</dbReference>
<dbReference type="InterPro" id="IPR001650">
    <property type="entry name" value="Helicase_C-like"/>
</dbReference>
<evidence type="ECO:0000256" key="1">
    <source>
        <dbReference type="ARBA" id="ARBA00004123"/>
    </source>
</evidence>
<dbReference type="GO" id="GO:0080188">
    <property type="term" value="P:gene silencing by siRNA-directed DNA methylation"/>
    <property type="evidence" value="ECO:0007669"/>
    <property type="project" value="InterPro"/>
</dbReference>
<evidence type="ECO:0000259" key="9">
    <source>
        <dbReference type="PROSITE" id="PS51194"/>
    </source>
</evidence>
<dbReference type="InterPro" id="IPR014001">
    <property type="entry name" value="Helicase_ATP-bd"/>
</dbReference>
<evidence type="ECO:0000256" key="4">
    <source>
        <dbReference type="ARBA" id="ARBA00022806"/>
    </source>
</evidence>
<keyword evidence="2" id="KW-0547">Nucleotide-binding</keyword>
<dbReference type="CDD" id="cd18793">
    <property type="entry name" value="SF2_C_SNF"/>
    <property type="match status" value="1"/>
</dbReference>